<dbReference type="GO" id="GO:0006152">
    <property type="term" value="P:purine nucleoside catabolic process"/>
    <property type="evidence" value="ECO:0007669"/>
    <property type="project" value="TreeGrafter"/>
</dbReference>
<evidence type="ECO:0000256" key="3">
    <source>
        <dbReference type="ARBA" id="ARBA00048447"/>
    </source>
</evidence>
<dbReference type="SUPFAM" id="SSF53167">
    <property type="entry name" value="Purine and uridine phosphorylases"/>
    <property type="match status" value="1"/>
</dbReference>
<organism evidence="5 6">
    <name type="scientific">Brumimicrobium oceani</name>
    <dbReference type="NCBI Taxonomy" id="2100725"/>
    <lineage>
        <taxon>Bacteria</taxon>
        <taxon>Pseudomonadati</taxon>
        <taxon>Bacteroidota</taxon>
        <taxon>Flavobacteriia</taxon>
        <taxon>Flavobacteriales</taxon>
        <taxon>Crocinitomicaceae</taxon>
        <taxon>Brumimicrobium</taxon>
    </lineage>
</organism>
<dbReference type="Proteomes" id="UP000245370">
    <property type="component" value="Unassembled WGS sequence"/>
</dbReference>
<proteinExistence type="predicted"/>
<dbReference type="OrthoDB" id="9772602at2"/>
<dbReference type="PANTHER" id="PTHR43691">
    <property type="entry name" value="URIDINE PHOSPHORYLASE"/>
    <property type="match status" value="1"/>
</dbReference>
<dbReference type="RefSeq" id="WP_109357908.1">
    <property type="nucleotide sequence ID" value="NZ_QFRJ01000001.1"/>
</dbReference>
<comment type="caution">
    <text evidence="5">The sequence shown here is derived from an EMBL/GenBank/DDBJ whole genome shotgun (WGS) entry which is preliminary data.</text>
</comment>
<evidence type="ECO:0000313" key="5">
    <source>
        <dbReference type="EMBL" id="PWH86828.1"/>
    </source>
</evidence>
<feature type="domain" description="Nucleoside phosphorylase" evidence="4">
    <location>
        <begin position="31"/>
        <end position="280"/>
    </location>
</feature>
<dbReference type="Gene3D" id="3.40.50.1580">
    <property type="entry name" value="Nucleoside phosphorylase domain"/>
    <property type="match status" value="1"/>
</dbReference>
<dbReference type="EMBL" id="QFRJ01000001">
    <property type="protein sequence ID" value="PWH86828.1"/>
    <property type="molecule type" value="Genomic_DNA"/>
</dbReference>
<evidence type="ECO:0000256" key="2">
    <source>
        <dbReference type="ARBA" id="ARBA00021980"/>
    </source>
</evidence>
<evidence type="ECO:0000313" key="6">
    <source>
        <dbReference type="Proteomes" id="UP000245370"/>
    </source>
</evidence>
<keyword evidence="6" id="KW-1185">Reference proteome</keyword>
<dbReference type="InterPro" id="IPR000845">
    <property type="entry name" value="Nucleoside_phosphorylase_d"/>
</dbReference>
<dbReference type="AlphaFoldDB" id="A0A2U2XG97"/>
<dbReference type="GO" id="GO:0004731">
    <property type="term" value="F:purine-nucleoside phosphorylase activity"/>
    <property type="evidence" value="ECO:0007669"/>
    <property type="project" value="TreeGrafter"/>
</dbReference>
<dbReference type="CDD" id="cd00436">
    <property type="entry name" value="UP_TbUP-like"/>
    <property type="match status" value="1"/>
</dbReference>
<evidence type="ECO:0000256" key="1">
    <source>
        <dbReference type="ARBA" id="ARBA00011888"/>
    </source>
</evidence>
<gene>
    <name evidence="5" type="ORF">DIT68_00775</name>
</gene>
<evidence type="ECO:0000259" key="4">
    <source>
        <dbReference type="Pfam" id="PF01048"/>
    </source>
</evidence>
<comment type="catalytic activity">
    <reaction evidence="3">
        <text>uridine + phosphate = alpha-D-ribose 1-phosphate + uracil</text>
        <dbReference type="Rhea" id="RHEA:24388"/>
        <dbReference type="ChEBI" id="CHEBI:16704"/>
        <dbReference type="ChEBI" id="CHEBI:17568"/>
        <dbReference type="ChEBI" id="CHEBI:43474"/>
        <dbReference type="ChEBI" id="CHEBI:57720"/>
        <dbReference type="EC" id="2.4.2.3"/>
    </reaction>
</comment>
<dbReference type="GO" id="GO:0005829">
    <property type="term" value="C:cytosol"/>
    <property type="evidence" value="ECO:0007669"/>
    <property type="project" value="TreeGrafter"/>
</dbReference>
<reference evidence="5 6" key="2">
    <citation type="submission" date="2018-05" db="EMBL/GenBank/DDBJ databases">
        <authorList>
            <person name="Lanie J.A."/>
            <person name="Ng W.-L."/>
            <person name="Kazmierczak K.M."/>
            <person name="Andrzejewski T.M."/>
            <person name="Davidsen T.M."/>
            <person name="Wayne K.J."/>
            <person name="Tettelin H."/>
            <person name="Glass J.I."/>
            <person name="Rusch D."/>
            <person name="Podicherti R."/>
            <person name="Tsui H.-C.T."/>
            <person name="Winkler M.E."/>
        </authorList>
    </citation>
    <scope>NUCLEOTIDE SEQUENCE [LARGE SCALE GENOMIC DNA]</scope>
    <source>
        <strain evidence="5 6">C305</strain>
    </source>
</reference>
<protein>
    <recommendedName>
        <fullName evidence="2">Uridine phosphorylase</fullName>
        <ecNumber evidence="1">2.4.2.3</ecNumber>
    </recommendedName>
</protein>
<dbReference type="Pfam" id="PF01048">
    <property type="entry name" value="PNP_UDP_1"/>
    <property type="match status" value="1"/>
</dbReference>
<dbReference type="PANTHER" id="PTHR43691:SF11">
    <property type="entry name" value="FI09636P-RELATED"/>
    <property type="match status" value="1"/>
</dbReference>
<reference evidence="5 6" key="1">
    <citation type="submission" date="2018-05" db="EMBL/GenBank/DDBJ databases">
        <title>Brumimicrobium oceani sp. nov., isolated from coastal sediment.</title>
        <authorList>
            <person name="Kou Y."/>
        </authorList>
    </citation>
    <scope>NUCLEOTIDE SEQUENCE [LARGE SCALE GENOMIC DNA]</scope>
    <source>
        <strain evidence="5 6">C305</strain>
    </source>
</reference>
<dbReference type="EC" id="2.4.2.3" evidence="1"/>
<dbReference type="InterPro" id="IPR035994">
    <property type="entry name" value="Nucleoside_phosphorylase_sf"/>
</dbReference>
<accession>A0A2U2XG97</accession>
<name>A0A2U2XG97_9FLAO</name>
<sequence length="288" mass="32469">MADFLPSELVITPKGGVYHLDICPEDLAKKIIVVGDQDRVELISNYFDKVTHKSQHREFACHTGVYKGKELSIISTGIGTDNIDIVINELDALVNIDLKTRNEKKDKVSLEIVRLGTCGILQDEIPIDSFILSTHALGIDNVGHFYEREVDNETAQLEKEIEEEVKLPRYVKPYLTKASSRLNERLDGEGIEKGITVTSSGFYGPQGRRLRLSLVESEMLNSFSDFKHDQIRFSNLEMECSALFALGSALGHETTAICLGLANRRKKEFTKNYETKITELIEYVLDKI</sequence>
<dbReference type="GO" id="GO:0004850">
    <property type="term" value="F:uridine phosphorylase activity"/>
    <property type="evidence" value="ECO:0007669"/>
    <property type="project" value="UniProtKB-EC"/>
</dbReference>